<dbReference type="FunFam" id="3.40.50.300:FF:000285">
    <property type="entry name" value="Sporulation initiation inhibitor Soj"/>
    <property type="match status" value="1"/>
</dbReference>
<protein>
    <submittedName>
        <fullName evidence="3">ParA family protein</fullName>
    </submittedName>
</protein>
<dbReference type="InterPro" id="IPR050678">
    <property type="entry name" value="DNA_Partitioning_ATPase"/>
</dbReference>
<comment type="caution">
    <text evidence="3">The sequence shown here is derived from an EMBL/GenBank/DDBJ whole genome shotgun (WGS) entry which is preliminary data.</text>
</comment>
<evidence type="ECO:0000256" key="1">
    <source>
        <dbReference type="ARBA" id="ARBA00006976"/>
    </source>
</evidence>
<gene>
    <name evidence="3" type="ORF">ENQ20_03255</name>
</gene>
<organism evidence="3">
    <name type="scientific">Caldilinea aerophila</name>
    <dbReference type="NCBI Taxonomy" id="133453"/>
    <lineage>
        <taxon>Bacteria</taxon>
        <taxon>Bacillati</taxon>
        <taxon>Chloroflexota</taxon>
        <taxon>Caldilineae</taxon>
        <taxon>Caldilineales</taxon>
        <taxon>Caldilineaceae</taxon>
        <taxon>Caldilinea</taxon>
    </lineage>
</organism>
<accession>A0A7C1FJ66</accession>
<dbReference type="Pfam" id="PF13614">
    <property type="entry name" value="AAA_31"/>
    <property type="match status" value="1"/>
</dbReference>
<dbReference type="Gene3D" id="3.40.50.300">
    <property type="entry name" value="P-loop containing nucleotide triphosphate hydrolases"/>
    <property type="match status" value="1"/>
</dbReference>
<reference evidence="3" key="1">
    <citation type="journal article" date="2020" name="mSystems">
        <title>Genome- and Community-Level Interaction Insights into Carbon Utilization and Element Cycling Functions of Hydrothermarchaeota in Hydrothermal Sediment.</title>
        <authorList>
            <person name="Zhou Z."/>
            <person name="Liu Y."/>
            <person name="Xu W."/>
            <person name="Pan J."/>
            <person name="Luo Z.H."/>
            <person name="Li M."/>
        </authorList>
    </citation>
    <scope>NUCLEOTIDE SEQUENCE [LARGE SCALE GENOMIC DNA]</scope>
    <source>
        <strain evidence="3">SpSt-289</strain>
    </source>
</reference>
<evidence type="ECO:0000259" key="2">
    <source>
        <dbReference type="Pfam" id="PF13614"/>
    </source>
</evidence>
<dbReference type="InterPro" id="IPR027417">
    <property type="entry name" value="P-loop_NTPase"/>
</dbReference>
<dbReference type="CDD" id="cd02042">
    <property type="entry name" value="ParAB_family"/>
    <property type="match status" value="1"/>
</dbReference>
<dbReference type="PANTHER" id="PTHR13696:SF52">
    <property type="entry name" value="PARA FAMILY PROTEIN CT_582"/>
    <property type="match status" value="1"/>
</dbReference>
<dbReference type="SUPFAM" id="SSF52540">
    <property type="entry name" value="P-loop containing nucleoside triphosphate hydrolases"/>
    <property type="match status" value="1"/>
</dbReference>
<name>A0A7C1FJ66_9CHLR</name>
<dbReference type="InterPro" id="IPR025669">
    <property type="entry name" value="AAA_dom"/>
</dbReference>
<dbReference type="PANTHER" id="PTHR13696">
    <property type="entry name" value="P-LOOP CONTAINING NUCLEOSIDE TRIPHOSPHATE HYDROLASE"/>
    <property type="match status" value="1"/>
</dbReference>
<feature type="domain" description="AAA" evidence="2">
    <location>
        <begin position="4"/>
        <end position="180"/>
    </location>
</feature>
<proteinExistence type="inferred from homology"/>
<sequence length="271" mass="29549">MTARIYCIANQKGGVAKTTTAVNLGAYLAASGRRVLLVDADPQSNATTSLGINPRTLSVSLYDVLIDGRPVQDALTLTQWMNLDLIPSSTDLAGAEVEMAGLMARERLLARALAPIVEKYDYIFIDEPPSLGLLTINGLTAATHGVIIPVQCEYLALEGLSLLLNTIRQVREILNERLVIAGVLLTMYDARTNLGQEVVEEIRRFFPKEVFQTIIPRNVRLSEAPSHGQTILSYAPISAGAMAYQALAQEFLQRVEGVRIQISVSSLQRVS</sequence>
<dbReference type="EMBL" id="DSMG01000041">
    <property type="protein sequence ID" value="HDX30493.1"/>
    <property type="molecule type" value="Genomic_DNA"/>
</dbReference>
<evidence type="ECO:0000313" key="3">
    <source>
        <dbReference type="EMBL" id="HDX30493.1"/>
    </source>
</evidence>
<comment type="similarity">
    <text evidence="1">Belongs to the ParA family.</text>
</comment>
<dbReference type="AlphaFoldDB" id="A0A7C1FJ66"/>